<feature type="transmembrane region" description="Helical" evidence="1">
    <location>
        <begin position="62"/>
        <end position="82"/>
    </location>
</feature>
<comment type="caution">
    <text evidence="2">The sequence shown here is derived from an EMBL/GenBank/DDBJ whole genome shotgun (WGS) entry which is preliminary data.</text>
</comment>
<accession>A0A0W0VTM2</accession>
<dbReference type="PANTHER" id="PTHR34703:SF1">
    <property type="entry name" value="ANTIPORTER SUBUNIT MNHG2-RELATED"/>
    <property type="match status" value="1"/>
</dbReference>
<dbReference type="OrthoDB" id="9813804at2"/>
<dbReference type="AlphaFoldDB" id="A0A0W0VTM2"/>
<feature type="transmembrane region" description="Helical" evidence="1">
    <location>
        <begin position="6"/>
        <end position="24"/>
    </location>
</feature>
<dbReference type="NCBIfam" id="TIGR01300">
    <property type="entry name" value="CPA3_mnhG_phaG"/>
    <property type="match status" value="1"/>
</dbReference>
<dbReference type="Pfam" id="PF03334">
    <property type="entry name" value="PhaG_MnhG_YufB"/>
    <property type="match status" value="1"/>
</dbReference>
<evidence type="ECO:0000313" key="3">
    <source>
        <dbReference type="Proteomes" id="UP000054997"/>
    </source>
</evidence>
<keyword evidence="3" id="KW-1185">Reference proteome</keyword>
<dbReference type="InterPro" id="IPR005133">
    <property type="entry name" value="PhaG_MnhG_YufB"/>
</dbReference>
<reference evidence="2 3" key="1">
    <citation type="submission" date="2015-11" db="EMBL/GenBank/DDBJ databases">
        <title>Genomic analysis of 38 Legionella species identifies large and diverse effector repertoires.</title>
        <authorList>
            <person name="Burstein D."/>
            <person name="Amaro F."/>
            <person name="Zusman T."/>
            <person name="Lifshitz Z."/>
            <person name="Cohen O."/>
            <person name="Gilbert J.A."/>
            <person name="Pupko T."/>
            <person name="Shuman H.A."/>
            <person name="Segal G."/>
        </authorList>
    </citation>
    <scope>NUCLEOTIDE SEQUENCE [LARGE SCALE GENOMIC DNA]</scope>
    <source>
        <strain evidence="2 3">ATCC 49505</strain>
    </source>
</reference>
<protein>
    <submittedName>
        <fullName evidence="2">Na(+)/H(+) antiporter subunit G</fullName>
    </submittedName>
</protein>
<gene>
    <name evidence="2" type="primary">mrpG</name>
    <name evidence="2" type="ORF">Llon_0094</name>
</gene>
<sequence length="102" mass="11114">MIPFSDYFLIAGAGLILIASLGILRMPDLYLRMHASAKAGTLGAGLVLGGAVLFFADWLVAIELLMAIFFLILTAPVAFHLLGRAGYRQKLELHEKTKILKD</sequence>
<name>A0A0W0VTM2_9GAMM</name>
<organism evidence="2 3">
    <name type="scientific">Legionella londiniensis</name>
    <dbReference type="NCBI Taxonomy" id="45068"/>
    <lineage>
        <taxon>Bacteria</taxon>
        <taxon>Pseudomonadati</taxon>
        <taxon>Pseudomonadota</taxon>
        <taxon>Gammaproteobacteria</taxon>
        <taxon>Legionellales</taxon>
        <taxon>Legionellaceae</taxon>
        <taxon>Legionella</taxon>
    </lineage>
</organism>
<dbReference type="EMBL" id="LNYK01000001">
    <property type="protein sequence ID" value="KTD23209.1"/>
    <property type="molecule type" value="Genomic_DNA"/>
</dbReference>
<proteinExistence type="predicted"/>
<keyword evidence="1" id="KW-0472">Membrane</keyword>
<dbReference type="PATRIC" id="fig|45068.5.peg.99"/>
<dbReference type="Proteomes" id="UP000054997">
    <property type="component" value="Unassembled WGS sequence"/>
</dbReference>
<keyword evidence="1" id="KW-1133">Transmembrane helix</keyword>
<dbReference type="NCBIfam" id="NF009314">
    <property type="entry name" value="PRK12674.1-2"/>
    <property type="match status" value="1"/>
</dbReference>
<dbReference type="STRING" id="45068.Llon_0094"/>
<evidence type="ECO:0000256" key="1">
    <source>
        <dbReference type="SAM" id="Phobius"/>
    </source>
</evidence>
<dbReference type="PANTHER" id="PTHR34703">
    <property type="entry name" value="ANTIPORTER SUBUNIT MNHG2-RELATED"/>
    <property type="match status" value="1"/>
</dbReference>
<evidence type="ECO:0000313" key="2">
    <source>
        <dbReference type="EMBL" id="KTD23209.1"/>
    </source>
</evidence>
<keyword evidence="1" id="KW-0812">Transmembrane</keyword>
<dbReference type="GO" id="GO:0015385">
    <property type="term" value="F:sodium:proton antiporter activity"/>
    <property type="evidence" value="ECO:0007669"/>
    <property type="project" value="TreeGrafter"/>
</dbReference>
<dbReference type="RefSeq" id="WP_058528113.1">
    <property type="nucleotide sequence ID" value="NZ_CAAAHZ010000005.1"/>
</dbReference>
<feature type="transmembrane region" description="Helical" evidence="1">
    <location>
        <begin position="36"/>
        <end position="56"/>
    </location>
</feature>